<dbReference type="PANTHER" id="PTHR45458:SF1">
    <property type="entry name" value="SHORT CHAIN DEHYDROGENASE"/>
    <property type="match status" value="1"/>
</dbReference>
<protein>
    <submittedName>
        <fullName evidence="1">Uncharacterized protein</fullName>
    </submittedName>
</protein>
<dbReference type="Gene3D" id="3.40.50.720">
    <property type="entry name" value="NAD(P)-binding Rossmann-like Domain"/>
    <property type="match status" value="1"/>
</dbReference>
<dbReference type="SUPFAM" id="SSF51735">
    <property type="entry name" value="NAD(P)-binding Rossmann-fold domains"/>
    <property type="match status" value="1"/>
</dbReference>
<dbReference type="InterPro" id="IPR052184">
    <property type="entry name" value="SDR_enzymes"/>
</dbReference>
<dbReference type="PRINTS" id="PR00081">
    <property type="entry name" value="GDHRDH"/>
</dbReference>
<dbReference type="PANTHER" id="PTHR45458">
    <property type="entry name" value="SHORT-CHAIN DEHYDROGENASE/REDUCTASE SDR"/>
    <property type="match status" value="1"/>
</dbReference>
<dbReference type="Proteomes" id="UP001160390">
    <property type="component" value="Unassembled WGS sequence"/>
</dbReference>
<reference evidence="1" key="1">
    <citation type="submission" date="2023-01" db="EMBL/GenBank/DDBJ databases">
        <authorList>
            <person name="Piombo E."/>
        </authorList>
    </citation>
    <scope>NUCLEOTIDE SEQUENCE</scope>
</reference>
<keyword evidence="2" id="KW-1185">Reference proteome</keyword>
<dbReference type="GO" id="GO:0016616">
    <property type="term" value="F:oxidoreductase activity, acting on the CH-OH group of donors, NAD or NADP as acceptor"/>
    <property type="evidence" value="ECO:0007669"/>
    <property type="project" value="TreeGrafter"/>
</dbReference>
<sequence>MASTTSSEAPRNALIIGAKQGIGLNLSKKLNERGWHVFVTVRSLDKDKASIESVSTPFLQGTLCSLILTLLTWRASQISQVASQIFQVDFKQEETIKVAAGNFGTRALDLLVVCVGVGPNPMDTWEHSTEILMEKFQVNTVVWSIFWQSNISRDALQRASAGKVITISSNLASLSNTQDNRRGGSIGYRLSKMALNLLTVSLSRTFSFEQTSITVHAITPGGSPLQ</sequence>
<dbReference type="EMBL" id="CABFNP030000615">
    <property type="protein sequence ID" value="CAI6059356.1"/>
    <property type="molecule type" value="Genomic_DNA"/>
</dbReference>
<evidence type="ECO:0000313" key="2">
    <source>
        <dbReference type="Proteomes" id="UP001160390"/>
    </source>
</evidence>
<name>A0AA35PYR9_9HYPO</name>
<dbReference type="InterPro" id="IPR002347">
    <property type="entry name" value="SDR_fam"/>
</dbReference>
<dbReference type="InterPro" id="IPR036291">
    <property type="entry name" value="NAD(P)-bd_dom_sf"/>
</dbReference>
<dbReference type="Pfam" id="PF00106">
    <property type="entry name" value="adh_short"/>
    <property type="match status" value="1"/>
</dbReference>
<accession>A0AA35PYR9</accession>
<gene>
    <name evidence="1" type="ORF">CCHLO57077_00015817</name>
</gene>
<organism evidence="1 2">
    <name type="scientific">Clonostachys chloroleuca</name>
    <dbReference type="NCBI Taxonomy" id="1926264"/>
    <lineage>
        <taxon>Eukaryota</taxon>
        <taxon>Fungi</taxon>
        <taxon>Dikarya</taxon>
        <taxon>Ascomycota</taxon>
        <taxon>Pezizomycotina</taxon>
        <taxon>Sordariomycetes</taxon>
        <taxon>Hypocreomycetidae</taxon>
        <taxon>Hypocreales</taxon>
        <taxon>Bionectriaceae</taxon>
        <taxon>Clonostachys</taxon>
    </lineage>
</organism>
<evidence type="ECO:0000313" key="1">
    <source>
        <dbReference type="EMBL" id="CAI6059356.1"/>
    </source>
</evidence>
<proteinExistence type="predicted"/>
<comment type="caution">
    <text evidence="1">The sequence shown here is derived from an EMBL/GenBank/DDBJ whole genome shotgun (WGS) entry which is preliminary data.</text>
</comment>
<dbReference type="AlphaFoldDB" id="A0AA35PYR9"/>